<dbReference type="OrthoDB" id="3650366at2759"/>
<dbReference type="Proteomes" id="UP000799767">
    <property type="component" value="Unassembled WGS sequence"/>
</dbReference>
<gene>
    <name evidence="1" type="ORF">BDY17DRAFT_325101</name>
</gene>
<dbReference type="PANTHER" id="PTHR48312:SF1">
    <property type="entry name" value="SULFOTRANSFERASE"/>
    <property type="match status" value="1"/>
</dbReference>
<organism evidence="1 2">
    <name type="scientific">Neohortaea acidophila</name>
    <dbReference type="NCBI Taxonomy" id="245834"/>
    <lineage>
        <taxon>Eukaryota</taxon>
        <taxon>Fungi</taxon>
        <taxon>Dikarya</taxon>
        <taxon>Ascomycota</taxon>
        <taxon>Pezizomycotina</taxon>
        <taxon>Dothideomycetes</taxon>
        <taxon>Dothideomycetidae</taxon>
        <taxon>Mycosphaerellales</taxon>
        <taxon>Teratosphaeriaceae</taxon>
        <taxon>Neohortaea</taxon>
    </lineage>
</organism>
<dbReference type="GeneID" id="54478305"/>
<protein>
    <submittedName>
        <fullName evidence="1">Uncharacterized protein</fullName>
    </submittedName>
</protein>
<evidence type="ECO:0000313" key="2">
    <source>
        <dbReference type="Proteomes" id="UP000799767"/>
    </source>
</evidence>
<dbReference type="PANTHER" id="PTHR48312">
    <property type="match status" value="1"/>
</dbReference>
<dbReference type="Gene3D" id="3.40.50.300">
    <property type="entry name" value="P-loop containing nucleotide triphosphate hydrolases"/>
    <property type="match status" value="1"/>
</dbReference>
<sequence length="268" mass="30209">MSPARRLQAQLMLESSVEAGIPDDTRKPYVDAVNAGVATWEKAWEETQAEGNLLFVHEHAQFATSIDSALEYVRHAWNSDAPSKPINFTMIPDNLLLKPGTAVILTTRHPAWVIPAVCRAMGHIEGDANRSNLIFVCNMHWQRALYDWYTQNGVKAVVVEAEDYMTSPDLVRKLCSEVGLDPERALFSWPRATEEEKASMRPVVVHLLHSLLNSTGIIPGKANPPPILPDEEVKWKQEFGEERARLIKELVDAAMPDYEYLRARKLTL</sequence>
<reference evidence="1" key="1">
    <citation type="journal article" date="2020" name="Stud. Mycol.">
        <title>101 Dothideomycetes genomes: a test case for predicting lifestyles and emergence of pathogens.</title>
        <authorList>
            <person name="Haridas S."/>
            <person name="Albert R."/>
            <person name="Binder M."/>
            <person name="Bloem J."/>
            <person name="Labutti K."/>
            <person name="Salamov A."/>
            <person name="Andreopoulos B."/>
            <person name="Baker S."/>
            <person name="Barry K."/>
            <person name="Bills G."/>
            <person name="Bluhm B."/>
            <person name="Cannon C."/>
            <person name="Castanera R."/>
            <person name="Culley D."/>
            <person name="Daum C."/>
            <person name="Ezra D."/>
            <person name="Gonzalez J."/>
            <person name="Henrissat B."/>
            <person name="Kuo A."/>
            <person name="Liang C."/>
            <person name="Lipzen A."/>
            <person name="Lutzoni F."/>
            <person name="Magnuson J."/>
            <person name="Mondo S."/>
            <person name="Nolan M."/>
            <person name="Ohm R."/>
            <person name="Pangilinan J."/>
            <person name="Park H.-J."/>
            <person name="Ramirez L."/>
            <person name="Alfaro M."/>
            <person name="Sun H."/>
            <person name="Tritt A."/>
            <person name="Yoshinaga Y."/>
            <person name="Zwiers L.-H."/>
            <person name="Turgeon B."/>
            <person name="Goodwin S."/>
            <person name="Spatafora J."/>
            <person name="Crous P."/>
            <person name="Grigoriev I."/>
        </authorList>
    </citation>
    <scope>NUCLEOTIDE SEQUENCE</scope>
    <source>
        <strain evidence="1">CBS 113389</strain>
    </source>
</reference>
<dbReference type="AlphaFoldDB" id="A0A6A6PT48"/>
<name>A0A6A6PT48_9PEZI</name>
<dbReference type="InterPro" id="IPR027417">
    <property type="entry name" value="P-loop_NTPase"/>
</dbReference>
<proteinExistence type="predicted"/>
<dbReference type="RefSeq" id="XP_033589421.1">
    <property type="nucleotide sequence ID" value="XM_033737303.1"/>
</dbReference>
<evidence type="ECO:0000313" key="1">
    <source>
        <dbReference type="EMBL" id="KAF2482851.1"/>
    </source>
</evidence>
<keyword evidence="2" id="KW-1185">Reference proteome</keyword>
<dbReference type="SUPFAM" id="SSF52540">
    <property type="entry name" value="P-loop containing nucleoside triphosphate hydrolases"/>
    <property type="match status" value="1"/>
</dbReference>
<accession>A0A6A6PT48</accession>
<dbReference type="EMBL" id="MU001636">
    <property type="protein sequence ID" value="KAF2482851.1"/>
    <property type="molecule type" value="Genomic_DNA"/>
</dbReference>